<dbReference type="GeneID" id="30417496"/>
<proteinExistence type="predicted"/>
<dbReference type="EMBL" id="CP016804">
    <property type="protein sequence ID" value="APE95425.1"/>
    <property type="molecule type" value="Genomic_DNA"/>
</dbReference>
<dbReference type="RefSeq" id="WP_071932987.1">
    <property type="nucleotide sequence ID" value="NZ_CP016804.1"/>
</dbReference>
<dbReference type="KEGG" id="hhsr:HSR6_0972"/>
<accession>A0A1J1ACX1</accession>
<dbReference type="OrthoDB" id="374547at2157"/>
<evidence type="ECO:0000256" key="1">
    <source>
        <dbReference type="SAM" id="Phobius"/>
    </source>
</evidence>
<dbReference type="AlphaFoldDB" id="A0A1J1ACX1"/>
<feature type="transmembrane region" description="Helical" evidence="1">
    <location>
        <begin position="102"/>
        <end position="127"/>
    </location>
</feature>
<name>A0A1J1ACX1_9EURY</name>
<keyword evidence="1" id="KW-0812">Transmembrane</keyword>
<dbReference type="Proteomes" id="UP000186165">
    <property type="component" value="Chromosome"/>
</dbReference>
<evidence type="ECO:0000313" key="2">
    <source>
        <dbReference type="EMBL" id="APE95425.1"/>
    </source>
</evidence>
<protein>
    <submittedName>
        <fullName evidence="2">Uncharacterized protein</fullName>
    </submittedName>
</protein>
<gene>
    <name evidence="2" type="ORF">HSR6_0972</name>
</gene>
<organism evidence="2 3">
    <name type="scientific">Halodesulfurarchaeum formicicum</name>
    <dbReference type="NCBI Taxonomy" id="1873524"/>
    <lineage>
        <taxon>Archaea</taxon>
        <taxon>Methanobacteriati</taxon>
        <taxon>Methanobacteriota</taxon>
        <taxon>Stenosarchaea group</taxon>
        <taxon>Halobacteria</taxon>
        <taxon>Halobacteriales</taxon>
        <taxon>Halobacteriaceae</taxon>
        <taxon>Halodesulfurarchaeum</taxon>
    </lineage>
</organism>
<reference evidence="3" key="1">
    <citation type="submission" date="2016-08" db="EMBL/GenBank/DDBJ databases">
        <title>Discovery of first anaerobic lithoheterotrophic haloarchae widely represented in hypersaline habitats.</title>
        <authorList>
            <person name="Sorokin D.Y."/>
            <person name="Kublanov I.V."/>
            <person name="Roman P."/>
            <person name="Sinninghe Damste J.S."/>
            <person name="Golyshin P.N."/>
            <person name="Rojo D."/>
            <person name="Ciordia S."/>
            <person name="Mena Md.C."/>
            <person name="Ferrer M."/>
            <person name="Smedile F."/>
            <person name="Messina E."/>
            <person name="La Cono V."/>
            <person name="Yakimov M.M."/>
        </authorList>
    </citation>
    <scope>NUCLEOTIDE SEQUENCE [LARGE SCALE GENOMIC DNA]</scope>
    <source>
        <strain evidence="3">HSR6</strain>
    </source>
</reference>
<keyword evidence="1" id="KW-1133">Transmembrane helix</keyword>
<evidence type="ECO:0000313" key="3">
    <source>
        <dbReference type="Proteomes" id="UP000186165"/>
    </source>
</evidence>
<keyword evidence="1" id="KW-0472">Membrane</keyword>
<sequence length="145" mass="15938">MAEDTETTWGAISGVPGWISDPPQILTDPRAFLATVVVGWIFDLWSQVLGYIESLWTTLANIPQVAIIEPVLTAFGMPGDALQELWRDIGQMAVEVAEPAGVFAPIVLVGVWLIPALIAITLLYMIWGFLETYLPVDSIPFVRKL</sequence>
<keyword evidence="3" id="KW-1185">Reference proteome</keyword>